<dbReference type="AlphaFoldDB" id="A0A0E9SP89"/>
<dbReference type="EMBL" id="GBXM01066274">
    <property type="protein sequence ID" value="JAH42303.1"/>
    <property type="molecule type" value="Transcribed_RNA"/>
</dbReference>
<name>A0A0E9SP89_ANGAN</name>
<proteinExistence type="predicted"/>
<evidence type="ECO:0000313" key="1">
    <source>
        <dbReference type="EMBL" id="JAH42303.1"/>
    </source>
</evidence>
<protein>
    <submittedName>
        <fullName evidence="1">Uncharacterized protein</fullName>
    </submittedName>
</protein>
<sequence>MSLTMNSSYLVIWKSVHMSQPSPPNRRQS</sequence>
<organism evidence="1">
    <name type="scientific">Anguilla anguilla</name>
    <name type="common">European freshwater eel</name>
    <name type="synonym">Muraena anguilla</name>
    <dbReference type="NCBI Taxonomy" id="7936"/>
    <lineage>
        <taxon>Eukaryota</taxon>
        <taxon>Metazoa</taxon>
        <taxon>Chordata</taxon>
        <taxon>Craniata</taxon>
        <taxon>Vertebrata</taxon>
        <taxon>Euteleostomi</taxon>
        <taxon>Actinopterygii</taxon>
        <taxon>Neopterygii</taxon>
        <taxon>Teleostei</taxon>
        <taxon>Anguilliformes</taxon>
        <taxon>Anguillidae</taxon>
        <taxon>Anguilla</taxon>
    </lineage>
</organism>
<accession>A0A0E9SP89</accession>
<reference evidence="1" key="1">
    <citation type="submission" date="2014-11" db="EMBL/GenBank/DDBJ databases">
        <authorList>
            <person name="Amaro Gonzalez C."/>
        </authorList>
    </citation>
    <scope>NUCLEOTIDE SEQUENCE</scope>
</reference>
<reference evidence="1" key="2">
    <citation type="journal article" date="2015" name="Fish Shellfish Immunol.">
        <title>Early steps in the European eel (Anguilla anguilla)-Vibrio vulnificus interaction in the gills: Role of the RtxA13 toxin.</title>
        <authorList>
            <person name="Callol A."/>
            <person name="Pajuelo D."/>
            <person name="Ebbesson L."/>
            <person name="Teles M."/>
            <person name="MacKenzie S."/>
            <person name="Amaro C."/>
        </authorList>
    </citation>
    <scope>NUCLEOTIDE SEQUENCE</scope>
</reference>